<reference evidence="1 2" key="1">
    <citation type="journal article" date="2015" name="Genome Announc.">
        <title>Expanding the biotechnology potential of lactobacilli through comparative genomics of 213 strains and associated genera.</title>
        <authorList>
            <person name="Sun Z."/>
            <person name="Harris H.M."/>
            <person name="McCann A."/>
            <person name="Guo C."/>
            <person name="Argimon S."/>
            <person name="Zhang W."/>
            <person name="Yang X."/>
            <person name="Jeffery I.B."/>
            <person name="Cooney J.C."/>
            <person name="Kagawa T.F."/>
            <person name="Liu W."/>
            <person name="Song Y."/>
            <person name="Salvetti E."/>
            <person name="Wrobel A."/>
            <person name="Rasinkangas P."/>
            <person name="Parkhill J."/>
            <person name="Rea M.C."/>
            <person name="O'Sullivan O."/>
            <person name="Ritari J."/>
            <person name="Douillard F.P."/>
            <person name="Paul Ross R."/>
            <person name="Yang R."/>
            <person name="Briner A.E."/>
            <person name="Felis G.E."/>
            <person name="de Vos W.M."/>
            <person name="Barrangou R."/>
            <person name="Klaenhammer T.R."/>
            <person name="Caufield P.W."/>
            <person name="Cui Y."/>
            <person name="Zhang H."/>
            <person name="O'Toole P.W."/>
        </authorList>
    </citation>
    <scope>NUCLEOTIDE SEQUENCE [LARGE SCALE GENOMIC DNA]</scope>
    <source>
        <strain evidence="1 2">DSM 12744</strain>
    </source>
</reference>
<dbReference type="EMBL" id="AZEC01000004">
    <property type="protein sequence ID" value="KRL13294.1"/>
    <property type="molecule type" value="Genomic_DNA"/>
</dbReference>
<keyword evidence="2" id="KW-1185">Reference proteome</keyword>
<accession>A0A0R1MYS3</accession>
<evidence type="ECO:0000313" key="2">
    <source>
        <dbReference type="Proteomes" id="UP000051330"/>
    </source>
</evidence>
<organism evidence="1 2">
    <name type="scientific">Schleiferilactobacillus perolens DSM 12744</name>
    <dbReference type="NCBI Taxonomy" id="1423792"/>
    <lineage>
        <taxon>Bacteria</taxon>
        <taxon>Bacillati</taxon>
        <taxon>Bacillota</taxon>
        <taxon>Bacilli</taxon>
        <taxon>Lactobacillales</taxon>
        <taxon>Lactobacillaceae</taxon>
        <taxon>Schleiferilactobacillus</taxon>
    </lineage>
</organism>
<dbReference type="PATRIC" id="fig|1423792.3.peg.2163"/>
<proteinExistence type="predicted"/>
<comment type="caution">
    <text evidence="1">The sequence shown here is derived from an EMBL/GenBank/DDBJ whole genome shotgun (WGS) entry which is preliminary data.</text>
</comment>
<evidence type="ECO:0000313" key="1">
    <source>
        <dbReference type="EMBL" id="KRL13294.1"/>
    </source>
</evidence>
<protein>
    <recommendedName>
        <fullName evidence="3">Fe/B12 periplasmic-binding domain-containing protein</fullName>
    </recommendedName>
</protein>
<dbReference type="AlphaFoldDB" id="A0A0R1MYS3"/>
<evidence type="ECO:0008006" key="3">
    <source>
        <dbReference type="Google" id="ProtNLM"/>
    </source>
</evidence>
<dbReference type="Proteomes" id="UP000051330">
    <property type="component" value="Unassembled WGS sequence"/>
</dbReference>
<sequence length="97" mass="10791">MEVIIMKKGILATESNPVDYQSSSIVNAMLNSKYDKKALASLKKAYPDYDWREAGVQDLVKSTVDADLIILSRNAIAYEKQIKTANPDVEVKALQNT</sequence>
<gene>
    <name evidence="1" type="ORF">FD09_GL002121</name>
</gene>
<name>A0A0R1MYS3_9LACO</name>